<reference evidence="4" key="1">
    <citation type="submission" date="2020-10" db="EMBL/GenBank/DDBJ databases">
        <title>Connecting structure to function with the recovery of over 1000 high-quality activated sludge metagenome-assembled genomes encoding full-length rRNA genes using long-read sequencing.</title>
        <authorList>
            <person name="Singleton C.M."/>
            <person name="Petriglieri F."/>
            <person name="Kristensen J.M."/>
            <person name="Kirkegaard R.H."/>
            <person name="Michaelsen T.Y."/>
            <person name="Andersen M.H."/>
            <person name="Karst S.M."/>
            <person name="Dueholm M.S."/>
            <person name="Nielsen P.H."/>
            <person name="Albertsen M."/>
        </authorList>
    </citation>
    <scope>NUCLEOTIDE SEQUENCE</scope>
    <source>
        <strain evidence="4">Bjer_18-Q3-R1-45_BAT3C.347</strain>
    </source>
</reference>
<dbReference type="PROSITE" id="PS50110">
    <property type="entry name" value="RESPONSE_REGULATORY"/>
    <property type="match status" value="1"/>
</dbReference>
<dbReference type="Gene3D" id="3.40.50.2300">
    <property type="match status" value="1"/>
</dbReference>
<sequence length="117" mass="13249">MLKLTLERAGYAVRTEPDGQAALASVLAEPPDAMITDIQMPRLNGRELMKMLHELMPERLFPVMVMTSMTAREEREWVREMPGIEFLEKPLSPRQLVARLNRHFGNESTIGGVTSDV</sequence>
<accession>A0A9D7E1Y6</accession>
<dbReference type="CDD" id="cd00156">
    <property type="entry name" value="REC"/>
    <property type="match status" value="1"/>
</dbReference>
<dbReference type="Pfam" id="PF00072">
    <property type="entry name" value="Response_reg"/>
    <property type="match status" value="1"/>
</dbReference>
<feature type="domain" description="Response regulatory" evidence="3">
    <location>
        <begin position="1"/>
        <end position="104"/>
    </location>
</feature>
<dbReference type="InterPro" id="IPR001789">
    <property type="entry name" value="Sig_transdc_resp-reg_receiver"/>
</dbReference>
<gene>
    <name evidence="4" type="ORF">IPH26_06730</name>
</gene>
<evidence type="ECO:0000259" key="3">
    <source>
        <dbReference type="PROSITE" id="PS50110"/>
    </source>
</evidence>
<dbReference type="SMART" id="SM00448">
    <property type="entry name" value="REC"/>
    <property type="match status" value="1"/>
</dbReference>
<dbReference type="InterPro" id="IPR011006">
    <property type="entry name" value="CheY-like_superfamily"/>
</dbReference>
<comment type="caution">
    <text evidence="4">The sequence shown here is derived from an EMBL/GenBank/DDBJ whole genome shotgun (WGS) entry which is preliminary data.</text>
</comment>
<organism evidence="4 5">
    <name type="scientific">Candidatus Methylophosphatis roskildensis</name>
    <dbReference type="NCBI Taxonomy" id="2899263"/>
    <lineage>
        <taxon>Bacteria</taxon>
        <taxon>Pseudomonadati</taxon>
        <taxon>Pseudomonadota</taxon>
        <taxon>Betaproteobacteria</taxon>
        <taxon>Nitrosomonadales</taxon>
        <taxon>Sterolibacteriaceae</taxon>
        <taxon>Candidatus Methylophosphatis</taxon>
    </lineage>
</organism>
<dbReference type="EMBL" id="JADJEV010000003">
    <property type="protein sequence ID" value="MBK6972649.1"/>
    <property type="molecule type" value="Genomic_DNA"/>
</dbReference>
<protein>
    <submittedName>
        <fullName evidence="4">Response regulator</fullName>
    </submittedName>
</protein>
<dbReference type="GO" id="GO:0000160">
    <property type="term" value="P:phosphorelay signal transduction system"/>
    <property type="evidence" value="ECO:0007669"/>
    <property type="project" value="InterPro"/>
</dbReference>
<dbReference type="AlphaFoldDB" id="A0A9D7E1Y6"/>
<evidence type="ECO:0000313" key="4">
    <source>
        <dbReference type="EMBL" id="MBK6972649.1"/>
    </source>
</evidence>
<dbReference type="InterPro" id="IPR050595">
    <property type="entry name" value="Bact_response_regulator"/>
</dbReference>
<feature type="modified residue" description="4-aspartylphosphate" evidence="2">
    <location>
        <position position="37"/>
    </location>
</feature>
<proteinExistence type="predicted"/>
<dbReference type="SUPFAM" id="SSF52172">
    <property type="entry name" value="CheY-like"/>
    <property type="match status" value="1"/>
</dbReference>
<keyword evidence="1 2" id="KW-0597">Phosphoprotein</keyword>
<dbReference type="Proteomes" id="UP000807785">
    <property type="component" value="Unassembled WGS sequence"/>
</dbReference>
<evidence type="ECO:0000256" key="1">
    <source>
        <dbReference type="ARBA" id="ARBA00022553"/>
    </source>
</evidence>
<evidence type="ECO:0000256" key="2">
    <source>
        <dbReference type="PROSITE-ProRule" id="PRU00169"/>
    </source>
</evidence>
<dbReference type="PANTHER" id="PTHR44591:SF3">
    <property type="entry name" value="RESPONSE REGULATORY DOMAIN-CONTAINING PROTEIN"/>
    <property type="match status" value="1"/>
</dbReference>
<name>A0A9D7E1Y6_9PROT</name>
<evidence type="ECO:0000313" key="5">
    <source>
        <dbReference type="Proteomes" id="UP000807785"/>
    </source>
</evidence>
<dbReference type="PANTHER" id="PTHR44591">
    <property type="entry name" value="STRESS RESPONSE REGULATOR PROTEIN 1"/>
    <property type="match status" value="1"/>
</dbReference>